<sequence>MTLADVLTANKSGAHTTRRLSASLFTLFRSPRTTGDHEGGGGLSYPPPSQQHSPPHASLDPAAAAAAAAAAVATR</sequence>
<dbReference type="RefSeq" id="XP_070916605.1">
    <property type="nucleotide sequence ID" value="XM_071060504.1"/>
</dbReference>
<evidence type="ECO:0000313" key="2">
    <source>
        <dbReference type="EMBL" id="GAB1314874.1"/>
    </source>
</evidence>
<dbReference type="EMBL" id="BAAFSV010000002">
    <property type="protein sequence ID" value="GAB1314874.1"/>
    <property type="molecule type" value="Genomic_DNA"/>
</dbReference>
<evidence type="ECO:0000313" key="3">
    <source>
        <dbReference type="Proteomes" id="UP001628179"/>
    </source>
</evidence>
<gene>
    <name evidence="2" type="ORF">MFIFM68171_05084</name>
</gene>
<accession>A0ABQ0GAU4</accession>
<reference evidence="2 3" key="1">
    <citation type="submission" date="2024-09" db="EMBL/GenBank/DDBJ databases">
        <title>Itraconazole resistance in Madurella fahalii resulting from another homologue of gene encoding cytochrome P450 14-alpha sterol demethylase (CYP51).</title>
        <authorList>
            <person name="Yoshioka I."/>
            <person name="Fahal A.H."/>
            <person name="Kaneko S."/>
            <person name="Yaguchi T."/>
        </authorList>
    </citation>
    <scope>NUCLEOTIDE SEQUENCE [LARGE SCALE GENOMIC DNA]</scope>
    <source>
        <strain evidence="2 3">IFM 68171</strain>
    </source>
</reference>
<dbReference type="Proteomes" id="UP001628179">
    <property type="component" value="Unassembled WGS sequence"/>
</dbReference>
<name>A0ABQ0GAU4_9PEZI</name>
<protein>
    <submittedName>
        <fullName evidence="2">Uncharacterized protein</fullName>
    </submittedName>
</protein>
<organism evidence="2 3">
    <name type="scientific">Madurella fahalii</name>
    <dbReference type="NCBI Taxonomy" id="1157608"/>
    <lineage>
        <taxon>Eukaryota</taxon>
        <taxon>Fungi</taxon>
        <taxon>Dikarya</taxon>
        <taxon>Ascomycota</taxon>
        <taxon>Pezizomycotina</taxon>
        <taxon>Sordariomycetes</taxon>
        <taxon>Sordariomycetidae</taxon>
        <taxon>Sordariales</taxon>
        <taxon>Sordariales incertae sedis</taxon>
        <taxon>Madurella</taxon>
    </lineage>
</organism>
<feature type="compositionally biased region" description="Low complexity" evidence="1">
    <location>
        <begin position="50"/>
        <end position="63"/>
    </location>
</feature>
<dbReference type="GeneID" id="98175827"/>
<evidence type="ECO:0000256" key="1">
    <source>
        <dbReference type="SAM" id="MobiDB-lite"/>
    </source>
</evidence>
<comment type="caution">
    <text evidence="2">The sequence shown here is derived from an EMBL/GenBank/DDBJ whole genome shotgun (WGS) entry which is preliminary data.</text>
</comment>
<keyword evidence="3" id="KW-1185">Reference proteome</keyword>
<proteinExistence type="predicted"/>
<feature type="region of interest" description="Disordered" evidence="1">
    <location>
        <begin position="29"/>
        <end position="63"/>
    </location>
</feature>